<keyword evidence="1" id="KW-0472">Membrane</keyword>
<evidence type="ECO:0000256" key="1">
    <source>
        <dbReference type="SAM" id="Phobius"/>
    </source>
</evidence>
<name>A0A9P9E012_9HYPO</name>
<sequence>MPVFDFKARWMDFYGNPANSSDSKDGCDDSSVTGSTPTSLAHLAVRCAATTSEELTTTSITTALASAFLISAPSTFLTTTTSASQTVPVNLSLVTPAAEAPIVSYYLRPYLGVSLGLTWLTLDLWYAYTNLLNRKGWRRSMILTLLFTIPVKLWQRLAG</sequence>
<evidence type="ECO:0000313" key="3">
    <source>
        <dbReference type="Proteomes" id="UP000717696"/>
    </source>
</evidence>
<dbReference type="Proteomes" id="UP000717696">
    <property type="component" value="Unassembled WGS sequence"/>
</dbReference>
<dbReference type="EMBL" id="JAGMUU010000020">
    <property type="protein sequence ID" value="KAH7129684.1"/>
    <property type="molecule type" value="Genomic_DNA"/>
</dbReference>
<comment type="caution">
    <text evidence="2">The sequence shown here is derived from an EMBL/GenBank/DDBJ whole genome shotgun (WGS) entry which is preliminary data.</text>
</comment>
<proteinExistence type="predicted"/>
<gene>
    <name evidence="2" type="ORF">B0J13DRAFT_626840</name>
</gene>
<organism evidence="2 3">
    <name type="scientific">Dactylonectria estremocensis</name>
    <dbReference type="NCBI Taxonomy" id="1079267"/>
    <lineage>
        <taxon>Eukaryota</taxon>
        <taxon>Fungi</taxon>
        <taxon>Dikarya</taxon>
        <taxon>Ascomycota</taxon>
        <taxon>Pezizomycotina</taxon>
        <taxon>Sordariomycetes</taxon>
        <taxon>Hypocreomycetidae</taxon>
        <taxon>Hypocreales</taxon>
        <taxon>Nectriaceae</taxon>
        <taxon>Dactylonectria</taxon>
    </lineage>
</organism>
<keyword evidence="1" id="KW-1133">Transmembrane helix</keyword>
<reference evidence="2" key="1">
    <citation type="journal article" date="2021" name="Nat. Commun.">
        <title>Genetic determinants of endophytism in the Arabidopsis root mycobiome.</title>
        <authorList>
            <person name="Mesny F."/>
            <person name="Miyauchi S."/>
            <person name="Thiergart T."/>
            <person name="Pickel B."/>
            <person name="Atanasova L."/>
            <person name="Karlsson M."/>
            <person name="Huettel B."/>
            <person name="Barry K.W."/>
            <person name="Haridas S."/>
            <person name="Chen C."/>
            <person name="Bauer D."/>
            <person name="Andreopoulos W."/>
            <person name="Pangilinan J."/>
            <person name="LaButti K."/>
            <person name="Riley R."/>
            <person name="Lipzen A."/>
            <person name="Clum A."/>
            <person name="Drula E."/>
            <person name="Henrissat B."/>
            <person name="Kohler A."/>
            <person name="Grigoriev I.V."/>
            <person name="Martin F.M."/>
            <person name="Hacquard S."/>
        </authorList>
    </citation>
    <scope>NUCLEOTIDE SEQUENCE</scope>
    <source>
        <strain evidence="2">MPI-CAGE-AT-0021</strain>
    </source>
</reference>
<accession>A0A9P9E012</accession>
<protein>
    <submittedName>
        <fullName evidence="2">Uncharacterized protein</fullName>
    </submittedName>
</protein>
<keyword evidence="1" id="KW-0812">Transmembrane</keyword>
<feature type="transmembrane region" description="Helical" evidence="1">
    <location>
        <begin position="110"/>
        <end position="128"/>
    </location>
</feature>
<keyword evidence="3" id="KW-1185">Reference proteome</keyword>
<evidence type="ECO:0000313" key="2">
    <source>
        <dbReference type="EMBL" id="KAH7129684.1"/>
    </source>
</evidence>
<dbReference type="AlphaFoldDB" id="A0A9P9E012"/>